<dbReference type="GO" id="GO:0030171">
    <property type="term" value="F:voltage-gated proton channel activity"/>
    <property type="evidence" value="ECO:0007669"/>
    <property type="project" value="InterPro"/>
</dbReference>
<keyword evidence="8 10" id="KW-0472">Membrane</keyword>
<keyword evidence="3" id="KW-1003">Cell membrane</keyword>
<keyword evidence="6 10" id="KW-1133">Transmembrane helix</keyword>
<evidence type="ECO:0000256" key="8">
    <source>
        <dbReference type="ARBA" id="ARBA00023136"/>
    </source>
</evidence>
<comment type="subcellular location">
    <subcellularLocation>
        <location evidence="1">Cell membrane</location>
        <topology evidence="1">Multi-pass membrane protein</topology>
    </subcellularLocation>
</comment>
<feature type="transmembrane region" description="Helical" evidence="10">
    <location>
        <begin position="49"/>
        <end position="74"/>
    </location>
</feature>
<dbReference type="EMBL" id="MCFG01000190">
    <property type="protein sequence ID" value="ORX79018.1"/>
    <property type="molecule type" value="Genomic_DNA"/>
</dbReference>
<reference evidence="11 12" key="2">
    <citation type="submission" date="2016-08" db="EMBL/GenBank/DDBJ databases">
        <title>Pervasive Adenine N6-methylation of Active Genes in Fungi.</title>
        <authorList>
            <consortium name="DOE Joint Genome Institute"/>
            <person name="Mondo S.J."/>
            <person name="Dannebaum R.O."/>
            <person name="Kuo R.C."/>
            <person name="Labutti K."/>
            <person name="Haridas S."/>
            <person name="Kuo A."/>
            <person name="Salamov A."/>
            <person name="Ahrendt S.R."/>
            <person name="Lipzen A."/>
            <person name="Sullivan W."/>
            <person name="Andreopoulos W.B."/>
            <person name="Clum A."/>
            <person name="Lindquist E."/>
            <person name="Daum C."/>
            <person name="Ramamoorthy G.K."/>
            <person name="Gryganskyi A."/>
            <person name="Culley D."/>
            <person name="Magnuson J.K."/>
            <person name="James T.Y."/>
            <person name="O'Malley M.A."/>
            <person name="Stajich J.E."/>
            <person name="Spatafora J.W."/>
            <person name="Visel A."/>
            <person name="Grigoriev I.V."/>
        </authorList>
    </citation>
    <scope>NUCLEOTIDE SEQUENCE [LARGE SCALE GENOMIC DNA]</scope>
    <source>
        <strain evidence="11 12">S4</strain>
    </source>
</reference>
<dbReference type="InterPro" id="IPR031846">
    <property type="entry name" value="Hvcn1"/>
</dbReference>
<reference evidence="11 12" key="1">
    <citation type="submission" date="2016-08" db="EMBL/GenBank/DDBJ databases">
        <title>A Parts List for Fungal Cellulosomes Revealed by Comparative Genomics.</title>
        <authorList>
            <consortium name="DOE Joint Genome Institute"/>
            <person name="Haitjema C.H."/>
            <person name="Gilmore S.P."/>
            <person name="Henske J.K."/>
            <person name="Solomon K.V."/>
            <person name="De Groot R."/>
            <person name="Kuo A."/>
            <person name="Mondo S.J."/>
            <person name="Salamov A.A."/>
            <person name="Labutti K."/>
            <person name="Zhao Z."/>
            <person name="Chiniquy J."/>
            <person name="Barry K."/>
            <person name="Brewer H.M."/>
            <person name="Purvine S.O."/>
            <person name="Wright A.T."/>
            <person name="Boxma B."/>
            <person name="Van Alen T."/>
            <person name="Hackstein J.H."/>
            <person name="Baker S.E."/>
            <person name="Grigoriev I.V."/>
            <person name="O'Malley M.A."/>
        </authorList>
    </citation>
    <scope>NUCLEOTIDE SEQUENCE [LARGE SCALE GENOMIC DNA]</scope>
    <source>
        <strain evidence="11 12">S4</strain>
    </source>
</reference>
<name>A0A1Y1X093_9FUNG</name>
<proteinExistence type="predicted"/>
<dbReference type="GO" id="GO:0034702">
    <property type="term" value="C:monoatomic ion channel complex"/>
    <property type="evidence" value="ECO:0007669"/>
    <property type="project" value="UniProtKB-KW"/>
</dbReference>
<dbReference type="InterPro" id="IPR027359">
    <property type="entry name" value="Volt_channel_dom_sf"/>
</dbReference>
<gene>
    <name evidence="11" type="ORF">BCR32DRAFT_328307</name>
</gene>
<dbReference type="AlphaFoldDB" id="A0A1Y1X093"/>
<comment type="caution">
    <text evidence="11">The sequence shown here is derived from an EMBL/GenBank/DDBJ whole genome shotgun (WGS) entry which is preliminary data.</text>
</comment>
<organism evidence="11 12">
    <name type="scientific">Anaeromyces robustus</name>
    <dbReference type="NCBI Taxonomy" id="1754192"/>
    <lineage>
        <taxon>Eukaryota</taxon>
        <taxon>Fungi</taxon>
        <taxon>Fungi incertae sedis</taxon>
        <taxon>Chytridiomycota</taxon>
        <taxon>Chytridiomycota incertae sedis</taxon>
        <taxon>Neocallimastigomycetes</taxon>
        <taxon>Neocallimastigales</taxon>
        <taxon>Neocallimastigaceae</taxon>
        <taxon>Anaeromyces</taxon>
    </lineage>
</organism>
<evidence type="ECO:0008006" key="13">
    <source>
        <dbReference type="Google" id="ProtNLM"/>
    </source>
</evidence>
<keyword evidence="12" id="KW-1185">Reference proteome</keyword>
<evidence type="ECO:0000256" key="1">
    <source>
        <dbReference type="ARBA" id="ARBA00004651"/>
    </source>
</evidence>
<dbReference type="PANTHER" id="PTHR46480">
    <property type="entry name" value="F20B24.22"/>
    <property type="match status" value="1"/>
</dbReference>
<feature type="transmembrane region" description="Helical" evidence="10">
    <location>
        <begin position="86"/>
        <end position="104"/>
    </location>
</feature>
<evidence type="ECO:0000256" key="4">
    <source>
        <dbReference type="ARBA" id="ARBA00022692"/>
    </source>
</evidence>
<evidence type="ECO:0000313" key="11">
    <source>
        <dbReference type="EMBL" id="ORX79018.1"/>
    </source>
</evidence>
<dbReference type="Gene3D" id="1.20.120.350">
    <property type="entry name" value="Voltage-gated potassium channels. Chain C"/>
    <property type="match status" value="1"/>
</dbReference>
<evidence type="ECO:0000256" key="9">
    <source>
        <dbReference type="ARBA" id="ARBA00023303"/>
    </source>
</evidence>
<keyword evidence="7" id="KW-0406">Ion transport</keyword>
<evidence type="ECO:0000256" key="3">
    <source>
        <dbReference type="ARBA" id="ARBA00022475"/>
    </source>
</evidence>
<protein>
    <recommendedName>
        <fullName evidence="13">Ion transport domain-containing protein</fullName>
    </recommendedName>
</protein>
<keyword evidence="9" id="KW-0407">Ion channel</keyword>
<feature type="transmembrane region" description="Helical" evidence="10">
    <location>
        <begin position="142"/>
        <end position="159"/>
    </location>
</feature>
<dbReference type="Proteomes" id="UP000193944">
    <property type="component" value="Unassembled WGS sequence"/>
</dbReference>
<keyword evidence="4 10" id="KW-0812">Transmembrane</keyword>
<evidence type="ECO:0000256" key="6">
    <source>
        <dbReference type="ARBA" id="ARBA00022989"/>
    </source>
</evidence>
<keyword evidence="2" id="KW-0813">Transport</keyword>
<evidence type="ECO:0000256" key="7">
    <source>
        <dbReference type="ARBA" id="ARBA00023065"/>
    </source>
</evidence>
<dbReference type="OrthoDB" id="2150004at2759"/>
<evidence type="ECO:0000256" key="2">
    <source>
        <dbReference type="ARBA" id="ARBA00022448"/>
    </source>
</evidence>
<keyword evidence="5" id="KW-0851">Voltage-gated channel</keyword>
<evidence type="ECO:0000313" key="12">
    <source>
        <dbReference type="Proteomes" id="UP000193944"/>
    </source>
</evidence>
<evidence type="ECO:0000256" key="10">
    <source>
        <dbReference type="SAM" id="Phobius"/>
    </source>
</evidence>
<accession>A0A1Y1X093</accession>
<sequence length="213" mass="24788">MDYSGESESFNIKLGGDDYYTKDKAYQNELSFYKRLQLNHGDKFVSPKYVTIIVLATIFDFLLIIADLIIRLYSNSFKSLIKVEKIMTYIIIALRSVYFILLIVKLVISGKKFLKNILFIIDGIIVIAAFVLAIIFSGLNRIAFSLVIVLRLILTIQMVKNSNKKMKKKQEEEINFFSKRMNEQFEREKTVRKHIQSQIDDNKMKIQMLTGGF</sequence>
<feature type="transmembrane region" description="Helical" evidence="10">
    <location>
        <begin position="116"/>
        <end position="136"/>
    </location>
</feature>
<dbReference type="GO" id="GO:0005886">
    <property type="term" value="C:plasma membrane"/>
    <property type="evidence" value="ECO:0007669"/>
    <property type="project" value="UniProtKB-SubCell"/>
</dbReference>
<evidence type="ECO:0000256" key="5">
    <source>
        <dbReference type="ARBA" id="ARBA00022882"/>
    </source>
</evidence>
<dbReference type="PANTHER" id="PTHR46480:SF1">
    <property type="entry name" value="VOLTAGE-GATED HYDROGEN CHANNEL 1"/>
    <property type="match status" value="1"/>
</dbReference>